<dbReference type="RefSeq" id="XP_011294504.1">
    <property type="nucleotide sequence ID" value="XM_011296202.2"/>
</dbReference>
<sequence length="186" mass="21405">MFFTKAAIILTLFWAAVTYGEEKNWTYELISIEATTTDPDVADIAVKEKRIGRGLYAFSGFLDFKTELDDTTVVDVRVYRSSTEREQDYQLTPFVIDNEVLTNFINFHYKAYIMPSIKECAPDAPQFEGDDEFVAPFSAMRIDVNNCDVPVDGFPNLLEYGLYKIEAYARNDIEMFLKVVVRVERP</sequence>
<gene>
    <name evidence="3" type="primary">105262130</name>
    <name evidence="5" type="synonym">LOC105262130</name>
</gene>
<dbReference type="AlphaFoldDB" id="T1PHU5"/>
<reference evidence="2" key="1">
    <citation type="submission" date="2012-08" db="EMBL/GenBank/DDBJ databases">
        <title>Transcriptome of adult Musca domestica launches a platform for comparative house fly gene expression and characterization of differential gene expression among resistant and susceptible house flies.</title>
        <authorList>
            <person name="Liu N."/>
            <person name="Zhang L."/>
            <person name="Li M."/>
            <person name="Reid W."/>
        </authorList>
    </citation>
    <scope>NUCLEOTIDE SEQUENCE</scope>
    <source>
        <strain evidence="2">ALHF</strain>
        <tissue evidence="2">Whole body</tissue>
    </source>
</reference>
<feature type="chain" id="PRO_5014313731" evidence="1">
    <location>
        <begin position="21"/>
        <end position="186"/>
    </location>
</feature>
<proteinExistence type="evidence at transcript level"/>
<dbReference type="VEuPathDB" id="VectorBase:MDOMA2_009331"/>
<name>T1PHU5_MUSDO</name>
<evidence type="ECO:0000313" key="5">
    <source>
        <dbReference type="RefSeq" id="XP_011294504.1"/>
    </source>
</evidence>
<dbReference type="VEuPathDB" id="VectorBase:MDOA016766"/>
<protein>
    <submittedName>
        <fullName evidence="5">Uncharacterized protein LOC105262130</fullName>
    </submittedName>
</protein>
<dbReference type="KEGG" id="mde:105262130"/>
<organism evidence="2">
    <name type="scientific">Musca domestica</name>
    <name type="common">House fly</name>
    <dbReference type="NCBI Taxonomy" id="7370"/>
    <lineage>
        <taxon>Eukaryota</taxon>
        <taxon>Metazoa</taxon>
        <taxon>Ecdysozoa</taxon>
        <taxon>Arthropoda</taxon>
        <taxon>Hexapoda</taxon>
        <taxon>Insecta</taxon>
        <taxon>Pterygota</taxon>
        <taxon>Neoptera</taxon>
        <taxon>Endopterygota</taxon>
        <taxon>Diptera</taxon>
        <taxon>Brachycera</taxon>
        <taxon>Muscomorpha</taxon>
        <taxon>Muscoidea</taxon>
        <taxon>Muscidae</taxon>
        <taxon>Musca</taxon>
    </lineage>
</organism>
<evidence type="ECO:0000313" key="3">
    <source>
        <dbReference type="EnsemblMetazoa" id="MDOA016766-PA"/>
    </source>
</evidence>
<evidence type="ECO:0000313" key="4">
    <source>
        <dbReference type="Proteomes" id="UP001652621"/>
    </source>
</evidence>
<evidence type="ECO:0000313" key="2">
    <source>
        <dbReference type="EMBL" id="AFP62970.1"/>
    </source>
</evidence>
<keyword evidence="4" id="KW-1185">Reference proteome</keyword>
<reference evidence="3" key="2">
    <citation type="submission" date="2021-01" db="UniProtKB">
        <authorList>
            <consortium name="EnsemblMetazoa"/>
        </authorList>
    </citation>
    <scope>IDENTIFICATION</scope>
    <source>
        <strain evidence="3">Aabys</strain>
    </source>
</reference>
<dbReference type="Proteomes" id="UP001652621">
    <property type="component" value="Unplaced"/>
</dbReference>
<keyword evidence="1" id="KW-0732">Signal</keyword>
<dbReference type="OrthoDB" id="8043478at2759"/>
<dbReference type="EnsemblMetazoa" id="MDOA016766-RA">
    <property type="protein sequence ID" value="MDOA016766-PA"/>
    <property type="gene ID" value="MDOA016766"/>
</dbReference>
<reference evidence="5" key="3">
    <citation type="submission" date="2025-04" db="UniProtKB">
        <authorList>
            <consortium name="RefSeq"/>
        </authorList>
    </citation>
    <scope>IDENTIFICATION</scope>
    <source>
        <strain evidence="5">Aabys</strain>
    </source>
</reference>
<evidence type="ECO:0000256" key="1">
    <source>
        <dbReference type="SAM" id="SignalP"/>
    </source>
</evidence>
<dbReference type="GeneID" id="105262130"/>
<accession>T1PHU5</accession>
<dbReference type="PANTHER" id="PTHR21112">
    <property type="entry name" value="CHEMOSENSORY PROTEIN A 29A-RELATED"/>
    <property type="match status" value="1"/>
</dbReference>
<dbReference type="PANTHER" id="PTHR21112:SF0">
    <property type="entry name" value="CHEMOSENSORY PROTEIN A 29A-RELATED"/>
    <property type="match status" value="1"/>
</dbReference>
<feature type="signal peptide" evidence="1">
    <location>
        <begin position="1"/>
        <end position="20"/>
    </location>
</feature>
<dbReference type="EMBL" id="KA648341">
    <property type="protein sequence ID" value="AFP62970.1"/>
    <property type="molecule type" value="mRNA"/>
</dbReference>